<comment type="caution">
    <text evidence="1">The sequence shown here is derived from an EMBL/GenBank/DDBJ whole genome shotgun (WGS) entry which is preliminary data.</text>
</comment>
<proteinExistence type="predicted"/>
<dbReference type="AlphaFoldDB" id="A0ABD0LVE1"/>
<keyword evidence="2" id="KW-1185">Reference proteome</keyword>
<dbReference type="Proteomes" id="UP001519460">
    <property type="component" value="Unassembled WGS sequence"/>
</dbReference>
<sequence>MMAKVPAKAKGLSDGRTLPRSKALCTAVRVEPDGKGTKSAVLTACIILPPAADSPSAGQLFNFPSSICLETSDWPITTGCRIRMRTPRHGSVFGETGGCLVRHEYFLCQCYRHSCWKRRPLQKNPELWRGSHTDSEVKDKKTAHANAMLVV</sequence>
<name>A0ABD0LVE1_9CAEN</name>
<reference evidence="1 2" key="1">
    <citation type="journal article" date="2023" name="Sci. Data">
        <title>Genome assembly of the Korean intertidal mud-creeper Batillaria attramentaria.</title>
        <authorList>
            <person name="Patra A.K."/>
            <person name="Ho P.T."/>
            <person name="Jun S."/>
            <person name="Lee S.J."/>
            <person name="Kim Y."/>
            <person name="Won Y.J."/>
        </authorList>
    </citation>
    <scope>NUCLEOTIDE SEQUENCE [LARGE SCALE GENOMIC DNA]</scope>
    <source>
        <strain evidence="1">Wonlab-2016</strain>
    </source>
</reference>
<dbReference type="EMBL" id="JACVVK020000020">
    <property type="protein sequence ID" value="KAK7503332.1"/>
    <property type="molecule type" value="Genomic_DNA"/>
</dbReference>
<gene>
    <name evidence="1" type="ORF">BaRGS_00005253</name>
</gene>
<evidence type="ECO:0000313" key="1">
    <source>
        <dbReference type="EMBL" id="KAK7503332.1"/>
    </source>
</evidence>
<protein>
    <submittedName>
        <fullName evidence="1">Uncharacterized protein</fullName>
    </submittedName>
</protein>
<organism evidence="1 2">
    <name type="scientific">Batillaria attramentaria</name>
    <dbReference type="NCBI Taxonomy" id="370345"/>
    <lineage>
        <taxon>Eukaryota</taxon>
        <taxon>Metazoa</taxon>
        <taxon>Spiralia</taxon>
        <taxon>Lophotrochozoa</taxon>
        <taxon>Mollusca</taxon>
        <taxon>Gastropoda</taxon>
        <taxon>Caenogastropoda</taxon>
        <taxon>Sorbeoconcha</taxon>
        <taxon>Cerithioidea</taxon>
        <taxon>Batillariidae</taxon>
        <taxon>Batillaria</taxon>
    </lineage>
</organism>
<evidence type="ECO:0000313" key="2">
    <source>
        <dbReference type="Proteomes" id="UP001519460"/>
    </source>
</evidence>
<accession>A0ABD0LVE1</accession>